<comment type="caution">
    <text evidence="1">The sequence shown here is derived from an EMBL/GenBank/DDBJ whole genome shotgun (WGS) entry which is preliminary data.</text>
</comment>
<protein>
    <submittedName>
        <fullName evidence="1">Uncharacterized protein</fullName>
    </submittedName>
</protein>
<gene>
    <name evidence="2" type="ORF">PF008_g401</name>
    <name evidence="1" type="ORF">PF010_g436</name>
</gene>
<dbReference type="EMBL" id="QXFY01000008">
    <property type="protein sequence ID" value="KAE9362085.1"/>
    <property type="molecule type" value="Genomic_DNA"/>
</dbReference>
<dbReference type="Proteomes" id="UP000486351">
    <property type="component" value="Unassembled WGS sequence"/>
</dbReference>
<reference evidence="3 4" key="1">
    <citation type="submission" date="2018-09" db="EMBL/GenBank/DDBJ databases">
        <title>Genomic investigation of the strawberry pathogen Phytophthora fragariae indicates pathogenicity is determined by transcriptional variation in three key races.</title>
        <authorList>
            <person name="Adams T.M."/>
            <person name="Armitage A.D."/>
            <person name="Sobczyk M.K."/>
            <person name="Bates H.J."/>
            <person name="Dunwell J.M."/>
            <person name="Nellist C.F."/>
            <person name="Harrison R.J."/>
        </authorList>
    </citation>
    <scope>NUCLEOTIDE SEQUENCE [LARGE SCALE GENOMIC DNA]</scope>
    <source>
        <strain evidence="2 3">NOV-77</strain>
        <strain evidence="1 4">ONT-3</strain>
    </source>
</reference>
<organism evidence="1 4">
    <name type="scientific">Phytophthora fragariae</name>
    <dbReference type="NCBI Taxonomy" id="53985"/>
    <lineage>
        <taxon>Eukaryota</taxon>
        <taxon>Sar</taxon>
        <taxon>Stramenopiles</taxon>
        <taxon>Oomycota</taxon>
        <taxon>Peronosporomycetes</taxon>
        <taxon>Peronosporales</taxon>
        <taxon>Peronosporaceae</taxon>
        <taxon>Phytophthora</taxon>
    </lineage>
</organism>
<name>A0A6G0M4M5_9STRA</name>
<sequence length="150" mass="16559">MTINSLGGLPRTPDPSIHAPYFAAHQPGYEVPLPNLQRLYAAVQGGQVPLQAPESHGGHQTLDPGQQQAAGVKYPDARHKKLVTRSFDGKKLNVGLGMGFLEWDRRFGRQVALAQSACGFVWPEDIKVYLLGHYLSAMAEKYYNKQVGSW</sequence>
<proteinExistence type="predicted"/>
<evidence type="ECO:0000313" key="2">
    <source>
        <dbReference type="EMBL" id="KAE9362085.1"/>
    </source>
</evidence>
<evidence type="ECO:0000313" key="3">
    <source>
        <dbReference type="Proteomes" id="UP000486351"/>
    </source>
</evidence>
<dbReference type="AlphaFoldDB" id="A0A6G0M4M5"/>
<evidence type="ECO:0000313" key="4">
    <source>
        <dbReference type="Proteomes" id="UP000488956"/>
    </source>
</evidence>
<dbReference type="Proteomes" id="UP000488956">
    <property type="component" value="Unassembled WGS sequence"/>
</dbReference>
<dbReference type="EMBL" id="QXFX01000008">
    <property type="protein sequence ID" value="KAE9139880.1"/>
    <property type="molecule type" value="Genomic_DNA"/>
</dbReference>
<accession>A0A6G0M4M5</accession>
<evidence type="ECO:0000313" key="1">
    <source>
        <dbReference type="EMBL" id="KAE9139880.1"/>
    </source>
</evidence>